<dbReference type="EMBL" id="CP098502">
    <property type="protein sequence ID" value="UTI66624.1"/>
    <property type="molecule type" value="Genomic_DNA"/>
</dbReference>
<dbReference type="GO" id="GO:0052621">
    <property type="term" value="F:diguanylate cyclase activity"/>
    <property type="evidence" value="ECO:0007669"/>
    <property type="project" value="UniProtKB-EC"/>
</dbReference>
<evidence type="ECO:0000259" key="2">
    <source>
        <dbReference type="PROSITE" id="PS50887"/>
    </source>
</evidence>
<dbReference type="InterPro" id="IPR035965">
    <property type="entry name" value="PAS-like_dom_sf"/>
</dbReference>
<dbReference type="Gene3D" id="3.30.70.270">
    <property type="match status" value="1"/>
</dbReference>
<dbReference type="CDD" id="cd00130">
    <property type="entry name" value="PAS"/>
    <property type="match status" value="1"/>
</dbReference>
<evidence type="ECO:0000259" key="1">
    <source>
        <dbReference type="PROSITE" id="PS50112"/>
    </source>
</evidence>
<dbReference type="SMART" id="SM00091">
    <property type="entry name" value="PAS"/>
    <property type="match status" value="1"/>
</dbReference>
<dbReference type="InterPro" id="IPR029787">
    <property type="entry name" value="Nucleotide_cyclase"/>
</dbReference>
<dbReference type="Pfam" id="PF13426">
    <property type="entry name" value="PAS_9"/>
    <property type="match status" value="1"/>
</dbReference>
<feature type="domain" description="PAS" evidence="1">
    <location>
        <begin position="19"/>
        <end position="83"/>
    </location>
</feature>
<dbReference type="SMART" id="SM00086">
    <property type="entry name" value="PAC"/>
    <property type="match status" value="1"/>
</dbReference>
<dbReference type="SMART" id="SM00267">
    <property type="entry name" value="GGDEF"/>
    <property type="match status" value="1"/>
</dbReference>
<accession>A0ABY5E1C4</accession>
<dbReference type="CDD" id="cd01949">
    <property type="entry name" value="GGDEF"/>
    <property type="match status" value="1"/>
</dbReference>
<evidence type="ECO:0000313" key="3">
    <source>
        <dbReference type="EMBL" id="UTI66624.1"/>
    </source>
</evidence>
<dbReference type="Proteomes" id="UP001056035">
    <property type="component" value="Chromosome"/>
</dbReference>
<feature type="domain" description="GGDEF" evidence="2">
    <location>
        <begin position="167"/>
        <end position="297"/>
    </location>
</feature>
<dbReference type="SUPFAM" id="SSF55073">
    <property type="entry name" value="Nucleotide cyclase"/>
    <property type="match status" value="1"/>
</dbReference>
<protein>
    <submittedName>
        <fullName evidence="3">Diguanylate cyclase</fullName>
        <ecNumber evidence="3">2.7.7.65</ecNumber>
    </submittedName>
</protein>
<dbReference type="PANTHER" id="PTHR46663:SF3">
    <property type="entry name" value="SLL0267 PROTEIN"/>
    <property type="match status" value="1"/>
</dbReference>
<dbReference type="PANTHER" id="PTHR46663">
    <property type="entry name" value="DIGUANYLATE CYCLASE DGCT-RELATED"/>
    <property type="match status" value="1"/>
</dbReference>
<keyword evidence="3" id="KW-0808">Transferase</keyword>
<keyword evidence="4" id="KW-1185">Reference proteome</keyword>
<keyword evidence="3" id="KW-0548">Nucleotidyltransferase</keyword>
<reference evidence="3 4" key="1">
    <citation type="submission" date="2022-06" db="EMBL/GenBank/DDBJ databases">
        <title>Paraconexibacter antarcticus.</title>
        <authorList>
            <person name="Kim C.S."/>
        </authorList>
    </citation>
    <scope>NUCLEOTIDE SEQUENCE [LARGE SCALE GENOMIC DNA]</scope>
    <source>
        <strain evidence="3 4">02-257</strain>
    </source>
</reference>
<dbReference type="InterPro" id="IPR000160">
    <property type="entry name" value="GGDEF_dom"/>
</dbReference>
<dbReference type="InterPro" id="IPR043128">
    <property type="entry name" value="Rev_trsase/Diguanyl_cyclase"/>
</dbReference>
<dbReference type="InterPro" id="IPR001610">
    <property type="entry name" value="PAC"/>
</dbReference>
<dbReference type="InterPro" id="IPR000014">
    <property type="entry name" value="PAS"/>
</dbReference>
<dbReference type="NCBIfam" id="TIGR00229">
    <property type="entry name" value="sensory_box"/>
    <property type="match status" value="1"/>
</dbReference>
<dbReference type="NCBIfam" id="TIGR00254">
    <property type="entry name" value="GGDEF"/>
    <property type="match status" value="1"/>
</dbReference>
<name>A0ABY5E1C4_9ACTN</name>
<dbReference type="PROSITE" id="PS50887">
    <property type="entry name" value="GGDEF"/>
    <property type="match status" value="1"/>
</dbReference>
<dbReference type="SUPFAM" id="SSF55785">
    <property type="entry name" value="PYP-like sensor domain (PAS domain)"/>
    <property type="match status" value="1"/>
</dbReference>
<evidence type="ECO:0000313" key="4">
    <source>
        <dbReference type="Proteomes" id="UP001056035"/>
    </source>
</evidence>
<dbReference type="PROSITE" id="PS50112">
    <property type="entry name" value="PAS"/>
    <property type="match status" value="1"/>
</dbReference>
<gene>
    <name evidence="3" type="ORF">NBH00_10520</name>
</gene>
<organism evidence="3 4">
    <name type="scientific">Paraconexibacter antarcticus</name>
    <dbReference type="NCBI Taxonomy" id="2949664"/>
    <lineage>
        <taxon>Bacteria</taxon>
        <taxon>Bacillati</taxon>
        <taxon>Actinomycetota</taxon>
        <taxon>Thermoleophilia</taxon>
        <taxon>Solirubrobacterales</taxon>
        <taxon>Paraconexibacteraceae</taxon>
        <taxon>Paraconexibacter</taxon>
    </lineage>
</organism>
<proteinExistence type="predicted"/>
<dbReference type="EC" id="2.7.7.65" evidence="3"/>
<dbReference type="RefSeq" id="WP_254573292.1">
    <property type="nucleotide sequence ID" value="NZ_CP098502.1"/>
</dbReference>
<dbReference type="Gene3D" id="3.30.450.20">
    <property type="entry name" value="PAS domain"/>
    <property type="match status" value="1"/>
</dbReference>
<sequence>MTSATQVPPPATAFPAGPVLDCLADGIIATDAVERLIVYANDAACEITGYAREELLGRSPGLLQGPATDTELVRRLHEDLAAGRSFNGQTTNYRKDGTPFTMEWSISTLFGPDGDPEFHVAVQRDATLPARRLLDAERTAHTDALTGLPNRTHLDRVMEGGTWFSTRARSALVIDLDRFKQINDTHGHLVGDEVLRLFSRRLTECLRSEDLVARWGGEEFCVIILGGHEQAAVVAQHIVRAVAARPFATSAGELVVTASVGSASVTEERTTVSELLRAADGAMYNAKRLGRGRAEHA</sequence>
<dbReference type="InterPro" id="IPR052163">
    <property type="entry name" value="DGC-Regulatory_Protein"/>
</dbReference>
<dbReference type="Pfam" id="PF00990">
    <property type="entry name" value="GGDEF"/>
    <property type="match status" value="1"/>
</dbReference>